<dbReference type="InterPro" id="IPR007484">
    <property type="entry name" value="Peptidase_M28"/>
</dbReference>
<feature type="transmembrane region" description="Helical" evidence="2">
    <location>
        <begin position="152"/>
        <end position="175"/>
    </location>
</feature>
<proteinExistence type="predicted"/>
<dbReference type="InterPro" id="IPR045175">
    <property type="entry name" value="M28_fam"/>
</dbReference>
<dbReference type="GO" id="GO:0006508">
    <property type="term" value="P:proteolysis"/>
    <property type="evidence" value="ECO:0007669"/>
    <property type="project" value="InterPro"/>
</dbReference>
<protein>
    <recommendedName>
        <fullName evidence="3">Peptidase M28 domain-containing protein</fullName>
    </recommendedName>
</protein>
<organism evidence="4">
    <name type="scientific">bioreactor metagenome</name>
    <dbReference type="NCBI Taxonomy" id="1076179"/>
    <lineage>
        <taxon>unclassified sequences</taxon>
        <taxon>metagenomes</taxon>
        <taxon>ecological metagenomes</taxon>
    </lineage>
</organism>
<feature type="transmembrane region" description="Helical" evidence="2">
    <location>
        <begin position="29"/>
        <end position="56"/>
    </location>
</feature>
<dbReference type="PANTHER" id="PTHR12147">
    <property type="entry name" value="METALLOPEPTIDASE M28 FAMILY MEMBER"/>
    <property type="match status" value="1"/>
</dbReference>
<evidence type="ECO:0000256" key="2">
    <source>
        <dbReference type="SAM" id="Phobius"/>
    </source>
</evidence>
<dbReference type="AlphaFoldDB" id="A0A645CSM2"/>
<dbReference type="EMBL" id="VSSQ01029667">
    <property type="protein sequence ID" value="MPM79891.1"/>
    <property type="molecule type" value="Genomic_DNA"/>
</dbReference>
<dbReference type="PANTHER" id="PTHR12147:SF26">
    <property type="entry name" value="PEPTIDASE M28 DOMAIN-CONTAINING PROTEIN"/>
    <property type="match status" value="1"/>
</dbReference>
<name>A0A645CSM2_9ZZZZ</name>
<feature type="region of interest" description="Disordered" evidence="1">
    <location>
        <begin position="369"/>
        <end position="396"/>
    </location>
</feature>
<feature type="transmembrane region" description="Helical" evidence="2">
    <location>
        <begin position="120"/>
        <end position="140"/>
    </location>
</feature>
<sequence length="396" mass="44117">MAAFCDTAEQSSFELESGVHALPLKVAVILYPVLVVFQLVGLPYLSLALFLLYFWYAGKELYLYKPIPVRFLKREKGVNVHAVLQPKGPVEQTLLFTSHHDSAPLFTYNKLDRLTYAKKVGLPVFLFLGSGLLSMVQILSELVGGLLLVPNVPSIASLILLLLFLFSSPLLLSLWNFHAKTGSPGAGDNLVSVGMVIQLARYFHWKRSCNAPLANTRLVFCSFDAEEMGLRGSRAWYEQNGLNFESALVLNFDSMYHSDKLTFLERDVNGHQPLDAPLARRCAEIAQSMGYAATCESIPRLSGGTDAAEASRANLRACTLTSVGWDDRTKPAVYHTEDDTVASIDPKSVEMALSVAIRLVELVDQKRLWEPEHPKQEKQKEEESDPKLTFSKLTHR</sequence>
<dbReference type="Pfam" id="PF04389">
    <property type="entry name" value="Peptidase_M28"/>
    <property type="match status" value="1"/>
</dbReference>
<comment type="caution">
    <text evidence="4">The sequence shown here is derived from an EMBL/GenBank/DDBJ whole genome shotgun (WGS) entry which is preliminary data.</text>
</comment>
<feature type="compositionally biased region" description="Basic and acidic residues" evidence="1">
    <location>
        <begin position="369"/>
        <end position="381"/>
    </location>
</feature>
<reference evidence="4" key="1">
    <citation type="submission" date="2019-08" db="EMBL/GenBank/DDBJ databases">
        <authorList>
            <person name="Kucharzyk K."/>
            <person name="Murdoch R.W."/>
            <person name="Higgins S."/>
            <person name="Loffler F."/>
        </authorList>
    </citation>
    <scope>NUCLEOTIDE SEQUENCE</scope>
</reference>
<accession>A0A645CSM2</accession>
<dbReference type="GO" id="GO:0008235">
    <property type="term" value="F:metalloexopeptidase activity"/>
    <property type="evidence" value="ECO:0007669"/>
    <property type="project" value="InterPro"/>
</dbReference>
<keyword evidence="2" id="KW-1133">Transmembrane helix</keyword>
<evidence type="ECO:0000313" key="4">
    <source>
        <dbReference type="EMBL" id="MPM79891.1"/>
    </source>
</evidence>
<keyword evidence="2" id="KW-0472">Membrane</keyword>
<feature type="domain" description="Peptidase M28" evidence="3">
    <location>
        <begin position="182"/>
        <end position="358"/>
    </location>
</feature>
<keyword evidence="2" id="KW-0812">Transmembrane</keyword>
<evidence type="ECO:0000259" key="3">
    <source>
        <dbReference type="Pfam" id="PF04389"/>
    </source>
</evidence>
<dbReference type="SUPFAM" id="SSF53187">
    <property type="entry name" value="Zn-dependent exopeptidases"/>
    <property type="match status" value="1"/>
</dbReference>
<evidence type="ECO:0000256" key="1">
    <source>
        <dbReference type="SAM" id="MobiDB-lite"/>
    </source>
</evidence>
<dbReference type="Gene3D" id="3.40.630.10">
    <property type="entry name" value="Zn peptidases"/>
    <property type="match status" value="1"/>
</dbReference>
<gene>
    <name evidence="4" type="ORF">SDC9_126933</name>
</gene>